<proteinExistence type="predicted"/>
<evidence type="ECO:0000313" key="2">
    <source>
        <dbReference type="EMBL" id="AUX45473.1"/>
    </source>
</evidence>
<dbReference type="CDD" id="cd03443">
    <property type="entry name" value="PaaI_thioesterase"/>
    <property type="match status" value="1"/>
</dbReference>
<dbReference type="EMBL" id="CP012673">
    <property type="protein sequence ID" value="AUX45473.1"/>
    <property type="molecule type" value="Genomic_DNA"/>
</dbReference>
<dbReference type="RefSeq" id="WP_104983848.1">
    <property type="nucleotide sequence ID" value="NZ_CP012673.1"/>
</dbReference>
<sequence length="155" mass="16408">MSGGGASLQDRYAPESRCFGCGPANDKGLRVKSRVEGDVVVCDFTPEPHHQAFPGMLNGGIIGALLDCHSNWTAAHHLMVARGAEAPPCTVTADFHVKLKKPTPLGAVHLRAQVAEAEGDRVVVEATLEAGGRVTATCRGTFVAVKEGHPAHHRW</sequence>
<dbReference type="GO" id="GO:0016790">
    <property type="term" value="F:thiolester hydrolase activity"/>
    <property type="evidence" value="ECO:0007669"/>
    <property type="project" value="UniProtKB-ARBA"/>
</dbReference>
<dbReference type="SUPFAM" id="SSF54637">
    <property type="entry name" value="Thioesterase/thiol ester dehydrase-isomerase"/>
    <property type="match status" value="1"/>
</dbReference>
<dbReference type="OrthoDB" id="5505920at2"/>
<dbReference type="AlphaFoldDB" id="A0A2L0F1R1"/>
<dbReference type="InterPro" id="IPR006683">
    <property type="entry name" value="Thioestr_dom"/>
</dbReference>
<feature type="domain" description="Thioesterase" evidence="1">
    <location>
        <begin position="55"/>
        <end position="134"/>
    </location>
</feature>
<dbReference type="Proteomes" id="UP000238348">
    <property type="component" value="Chromosome"/>
</dbReference>
<dbReference type="InterPro" id="IPR029069">
    <property type="entry name" value="HotDog_dom_sf"/>
</dbReference>
<reference evidence="2 3" key="1">
    <citation type="submission" date="2015-09" db="EMBL/GenBank/DDBJ databases">
        <title>Sorangium comparison.</title>
        <authorList>
            <person name="Zaburannyi N."/>
            <person name="Bunk B."/>
            <person name="Overmann J."/>
            <person name="Mueller R."/>
        </authorList>
    </citation>
    <scope>NUCLEOTIDE SEQUENCE [LARGE SCALE GENOMIC DNA]</scope>
    <source>
        <strain evidence="2 3">So ce26</strain>
    </source>
</reference>
<dbReference type="Gene3D" id="3.10.129.10">
    <property type="entry name" value="Hotdog Thioesterase"/>
    <property type="match status" value="1"/>
</dbReference>
<evidence type="ECO:0000259" key="1">
    <source>
        <dbReference type="Pfam" id="PF03061"/>
    </source>
</evidence>
<evidence type="ECO:0000313" key="3">
    <source>
        <dbReference type="Proteomes" id="UP000238348"/>
    </source>
</evidence>
<organism evidence="2 3">
    <name type="scientific">Sorangium cellulosum</name>
    <name type="common">Polyangium cellulosum</name>
    <dbReference type="NCBI Taxonomy" id="56"/>
    <lineage>
        <taxon>Bacteria</taxon>
        <taxon>Pseudomonadati</taxon>
        <taxon>Myxococcota</taxon>
        <taxon>Polyangia</taxon>
        <taxon>Polyangiales</taxon>
        <taxon>Polyangiaceae</taxon>
        <taxon>Sorangium</taxon>
    </lineage>
</organism>
<accession>A0A2L0F1R1</accession>
<gene>
    <name evidence="2" type="ORF">SOCE26_069640</name>
</gene>
<protein>
    <recommendedName>
        <fullName evidence="1">Thioesterase domain-containing protein</fullName>
    </recommendedName>
</protein>
<dbReference type="Pfam" id="PF03061">
    <property type="entry name" value="4HBT"/>
    <property type="match status" value="1"/>
</dbReference>
<name>A0A2L0F1R1_SORCE</name>